<keyword evidence="2 6" id="KW-0378">Hydrolase</keyword>
<evidence type="ECO:0000259" key="8">
    <source>
        <dbReference type="PROSITE" id="PS51192"/>
    </source>
</evidence>
<comment type="caution">
    <text evidence="10">The sequence shown here is derived from an EMBL/GenBank/DDBJ whole genome shotgun (WGS) entry which is preliminary data.</text>
</comment>
<name>A0A397JJ03_9GLOM</name>
<evidence type="ECO:0000313" key="11">
    <source>
        <dbReference type="Proteomes" id="UP000266861"/>
    </source>
</evidence>
<evidence type="ECO:0000256" key="5">
    <source>
        <dbReference type="ARBA" id="ARBA00022884"/>
    </source>
</evidence>
<dbReference type="InterPro" id="IPR050079">
    <property type="entry name" value="DEAD_box_RNA_helicase"/>
</dbReference>
<dbReference type="SUPFAM" id="SSF52540">
    <property type="entry name" value="P-loop containing nucleoside triphosphate hydrolases"/>
    <property type="match status" value="1"/>
</dbReference>
<dbReference type="SMART" id="SM00487">
    <property type="entry name" value="DEXDc"/>
    <property type="match status" value="1"/>
</dbReference>
<dbReference type="CDD" id="cd18787">
    <property type="entry name" value="SF2_C_DEAD"/>
    <property type="match status" value="1"/>
</dbReference>
<keyword evidence="11" id="KW-1185">Reference proteome</keyword>
<dbReference type="OrthoDB" id="434041at2759"/>
<reference evidence="10 11" key="1">
    <citation type="submission" date="2018-08" db="EMBL/GenBank/DDBJ databases">
        <title>Genome and evolution of the arbuscular mycorrhizal fungus Diversispora epigaea (formerly Glomus versiforme) and its bacterial endosymbionts.</title>
        <authorList>
            <person name="Sun X."/>
            <person name="Fei Z."/>
            <person name="Harrison M."/>
        </authorList>
    </citation>
    <scope>NUCLEOTIDE SEQUENCE [LARGE SCALE GENOMIC DNA]</scope>
    <source>
        <strain evidence="10 11">IT104</strain>
    </source>
</reference>
<accession>A0A397JJ03</accession>
<dbReference type="AlphaFoldDB" id="A0A397JJ03"/>
<keyword evidence="1 6" id="KW-0547">Nucleotide-binding</keyword>
<protein>
    <submittedName>
        <fullName evidence="10">Uncharacterized protein</fullName>
    </submittedName>
</protein>
<feature type="region of interest" description="Disordered" evidence="7">
    <location>
        <begin position="553"/>
        <end position="576"/>
    </location>
</feature>
<dbReference type="Pfam" id="PF00271">
    <property type="entry name" value="Helicase_C"/>
    <property type="match status" value="1"/>
</dbReference>
<dbReference type="InterPro" id="IPR014001">
    <property type="entry name" value="Helicase_ATP-bd"/>
</dbReference>
<dbReference type="Proteomes" id="UP000266861">
    <property type="component" value="Unassembled WGS sequence"/>
</dbReference>
<dbReference type="GO" id="GO:0005524">
    <property type="term" value="F:ATP binding"/>
    <property type="evidence" value="ECO:0007669"/>
    <property type="project" value="UniProtKB-KW"/>
</dbReference>
<dbReference type="PROSITE" id="PS00039">
    <property type="entry name" value="DEAD_ATP_HELICASE"/>
    <property type="match status" value="1"/>
</dbReference>
<dbReference type="GO" id="GO:0003724">
    <property type="term" value="F:RNA helicase activity"/>
    <property type="evidence" value="ECO:0007669"/>
    <property type="project" value="TreeGrafter"/>
</dbReference>
<proteinExistence type="inferred from homology"/>
<dbReference type="SMART" id="SM00490">
    <property type="entry name" value="HELICc"/>
    <property type="match status" value="1"/>
</dbReference>
<evidence type="ECO:0000256" key="7">
    <source>
        <dbReference type="SAM" id="MobiDB-lite"/>
    </source>
</evidence>
<dbReference type="GO" id="GO:0016787">
    <property type="term" value="F:hydrolase activity"/>
    <property type="evidence" value="ECO:0007669"/>
    <property type="project" value="UniProtKB-KW"/>
</dbReference>
<dbReference type="Gene3D" id="3.40.50.300">
    <property type="entry name" value="P-loop containing nucleotide triphosphate hydrolases"/>
    <property type="match status" value="2"/>
</dbReference>
<evidence type="ECO:0000256" key="2">
    <source>
        <dbReference type="ARBA" id="ARBA00022801"/>
    </source>
</evidence>
<dbReference type="GO" id="GO:0005829">
    <property type="term" value="C:cytosol"/>
    <property type="evidence" value="ECO:0007669"/>
    <property type="project" value="TreeGrafter"/>
</dbReference>
<dbReference type="PANTHER" id="PTHR47959:SF13">
    <property type="entry name" value="ATP-DEPENDENT RNA HELICASE RHLE"/>
    <property type="match status" value="1"/>
</dbReference>
<dbReference type="PANTHER" id="PTHR47959">
    <property type="entry name" value="ATP-DEPENDENT RNA HELICASE RHLE-RELATED"/>
    <property type="match status" value="1"/>
</dbReference>
<dbReference type="InterPro" id="IPR011545">
    <property type="entry name" value="DEAD/DEAH_box_helicase_dom"/>
</dbReference>
<gene>
    <name evidence="10" type="ORF">Glove_27g21</name>
</gene>
<keyword evidence="4 6" id="KW-0067">ATP-binding</keyword>
<evidence type="ECO:0000313" key="10">
    <source>
        <dbReference type="EMBL" id="RHZ87971.1"/>
    </source>
</evidence>
<evidence type="ECO:0000256" key="1">
    <source>
        <dbReference type="ARBA" id="ARBA00022741"/>
    </source>
</evidence>
<dbReference type="InterPro" id="IPR001650">
    <property type="entry name" value="Helicase_C-like"/>
</dbReference>
<dbReference type="PROSITE" id="PS51194">
    <property type="entry name" value="HELICASE_CTER"/>
    <property type="match status" value="1"/>
</dbReference>
<dbReference type="InterPro" id="IPR000629">
    <property type="entry name" value="RNA-helicase_DEAD-box_CS"/>
</dbReference>
<sequence length="576" mass="66363">MSSNIIRTKDVQIDEEVNFESLITNKNIFRGLTEAGYDRPSPIQLKAIPPGKLGLDIIAQAKSGTGKTIVFGIISLEVLDLSNPNPQVLILAPTREIAVQIRDVICNIGQFLNGLTCNVFIGGLPIEEDLARLKKCHIAIGSPGRIGILLSSKRMIAKDIRLLVLDEADKLMDKNFVPQLKKINNTLPKVKQVLSFSATYDKILVKTLYKFVNNPHYIMLSEDTPSLEGVLQYYKLIQIPKANNAVEKFKSYEEKFKQLAELLGRVPFYQCIVFLNHCGRAIDLANYLTNQGWMSLNISGGLDQKSRLETMSKARNFEIRILVCSDLIARGIDIDRVNLVINLDMPKDAETYLHRVGRTGRYGTHGLAISFLDNNEFEFLENLRKVYNVTITTLPDEISYKHHQRPLTTEEDKKAYEKLLDERENIKTKNLEPLPVVFSNNNNNNNTLNNGLSNFSINNYKLKKNKKKEFIENKHQHVHVNDIKQDESYWNESYYYNNWYYNQNLYYHHLFSYSQYYQYYQYSPYHQVCSNYLDNNKNIEYCNNICNKNITKDNNNNNSSSIEDSGEIFIPPDLPF</sequence>
<feature type="domain" description="Helicase ATP-binding" evidence="8">
    <location>
        <begin position="48"/>
        <end position="218"/>
    </location>
</feature>
<organism evidence="10 11">
    <name type="scientific">Diversispora epigaea</name>
    <dbReference type="NCBI Taxonomy" id="1348612"/>
    <lineage>
        <taxon>Eukaryota</taxon>
        <taxon>Fungi</taxon>
        <taxon>Fungi incertae sedis</taxon>
        <taxon>Mucoromycota</taxon>
        <taxon>Glomeromycotina</taxon>
        <taxon>Glomeromycetes</taxon>
        <taxon>Diversisporales</taxon>
        <taxon>Diversisporaceae</taxon>
        <taxon>Diversispora</taxon>
    </lineage>
</organism>
<evidence type="ECO:0000256" key="3">
    <source>
        <dbReference type="ARBA" id="ARBA00022806"/>
    </source>
</evidence>
<comment type="similarity">
    <text evidence="6">Belongs to the DEAD box helicase family.</text>
</comment>
<feature type="domain" description="Helicase C-terminal" evidence="9">
    <location>
        <begin position="258"/>
        <end position="402"/>
    </location>
</feature>
<keyword evidence="3 6" id="KW-0347">Helicase</keyword>
<feature type="compositionally biased region" description="Low complexity" evidence="7">
    <location>
        <begin position="553"/>
        <end position="563"/>
    </location>
</feature>
<evidence type="ECO:0000256" key="6">
    <source>
        <dbReference type="RuleBase" id="RU000492"/>
    </source>
</evidence>
<evidence type="ECO:0000256" key="4">
    <source>
        <dbReference type="ARBA" id="ARBA00022840"/>
    </source>
</evidence>
<dbReference type="GO" id="GO:0003723">
    <property type="term" value="F:RNA binding"/>
    <property type="evidence" value="ECO:0007669"/>
    <property type="project" value="UniProtKB-KW"/>
</dbReference>
<dbReference type="EMBL" id="PQFF01000025">
    <property type="protein sequence ID" value="RHZ87971.1"/>
    <property type="molecule type" value="Genomic_DNA"/>
</dbReference>
<dbReference type="STRING" id="1348612.A0A397JJ03"/>
<dbReference type="InterPro" id="IPR027417">
    <property type="entry name" value="P-loop_NTPase"/>
</dbReference>
<dbReference type="PROSITE" id="PS51192">
    <property type="entry name" value="HELICASE_ATP_BIND_1"/>
    <property type="match status" value="1"/>
</dbReference>
<keyword evidence="5" id="KW-0694">RNA-binding</keyword>
<dbReference type="Pfam" id="PF00270">
    <property type="entry name" value="DEAD"/>
    <property type="match status" value="1"/>
</dbReference>
<evidence type="ECO:0000259" key="9">
    <source>
        <dbReference type="PROSITE" id="PS51194"/>
    </source>
</evidence>